<dbReference type="EMBL" id="AZGD01000009">
    <property type="protein sequence ID" value="KRM20215.1"/>
    <property type="molecule type" value="Genomic_DNA"/>
</dbReference>
<sequence>MFLGLVGGFFFGVNAPIQAASMNFTADPQTTDTSKGYFDFAAKPGQKQDLVVKVSNVSNHEITLAVEFLNALGNPSGGVAYVKQDQLENSKLTDSKRLASKYLHGPKEITLKPNETKMVTYTFEAPKDVSKGQIVGGLNFLEKATSQKMPAKNKKAVQINTQLAKMVAVVANFSKQQANLQVKEMTVSSSASNPFLNLHLVNKIPQMAADLQVDYTVKKMSGKKIGHAITAKSPIAAASDFKYQLAWPAKVYKPGTYKVDVNVTSKNPDQSFRHTYVVHVKNQDTKTYAQKSGQTSVQTHSPMMITIVIILLVIIVGLAGVIVRLMKNNNK</sequence>
<keyword evidence="6" id="KW-1185">Reference proteome</keyword>
<dbReference type="AlphaFoldDB" id="A0A0R1WQR9"/>
<dbReference type="STRING" id="1423755.FC40_GL000316"/>
<dbReference type="InterPro" id="IPR010317">
    <property type="entry name" value="WxLIP_PGBD"/>
</dbReference>
<proteinExistence type="predicted"/>
<dbReference type="PATRIC" id="fig|1423755.3.peg.344"/>
<feature type="domain" description="WxL Interacting Protein host binding" evidence="4">
    <location>
        <begin position="155"/>
        <end position="289"/>
    </location>
</feature>
<feature type="domain" description="WxL Interacting Protein peptidoglycan binding" evidence="3">
    <location>
        <begin position="29"/>
        <end position="141"/>
    </location>
</feature>
<evidence type="ECO:0000256" key="2">
    <source>
        <dbReference type="SAM" id="SignalP"/>
    </source>
</evidence>
<evidence type="ECO:0000313" key="6">
    <source>
        <dbReference type="Proteomes" id="UP000051054"/>
    </source>
</evidence>
<feature type="chain" id="PRO_5006412850" evidence="2">
    <location>
        <begin position="20"/>
        <end position="331"/>
    </location>
</feature>
<accession>A0A0R1WQR9</accession>
<evidence type="ECO:0000256" key="1">
    <source>
        <dbReference type="SAM" id="Phobius"/>
    </source>
</evidence>
<keyword evidence="1" id="KW-0812">Transmembrane</keyword>
<dbReference type="Pfam" id="PF11797">
    <property type="entry name" value="WxLIP_HBD"/>
    <property type="match status" value="1"/>
</dbReference>
<dbReference type="InterPro" id="IPR021759">
    <property type="entry name" value="WxLIP_HBD"/>
</dbReference>
<keyword evidence="1" id="KW-0472">Membrane</keyword>
<gene>
    <name evidence="5" type="ORF">FC40_GL000316</name>
</gene>
<evidence type="ECO:0000259" key="4">
    <source>
        <dbReference type="Pfam" id="PF11797"/>
    </source>
</evidence>
<feature type="signal peptide" evidence="2">
    <location>
        <begin position="1"/>
        <end position="19"/>
    </location>
</feature>
<dbReference type="Proteomes" id="UP000051054">
    <property type="component" value="Unassembled WGS sequence"/>
</dbReference>
<evidence type="ECO:0000259" key="3">
    <source>
        <dbReference type="Pfam" id="PF06030"/>
    </source>
</evidence>
<keyword evidence="2" id="KW-0732">Signal</keyword>
<name>A0A0R1WQR9_9LACO</name>
<feature type="transmembrane region" description="Helical" evidence="1">
    <location>
        <begin position="303"/>
        <end position="326"/>
    </location>
</feature>
<organism evidence="5 6">
    <name type="scientific">Ligilactobacillus hayakitensis DSM 18933 = JCM 14209</name>
    <dbReference type="NCBI Taxonomy" id="1423755"/>
    <lineage>
        <taxon>Bacteria</taxon>
        <taxon>Bacillati</taxon>
        <taxon>Bacillota</taxon>
        <taxon>Bacilli</taxon>
        <taxon>Lactobacillales</taxon>
        <taxon>Lactobacillaceae</taxon>
        <taxon>Ligilactobacillus</taxon>
    </lineage>
</organism>
<dbReference type="eggNOG" id="COG4072">
    <property type="taxonomic scope" value="Bacteria"/>
</dbReference>
<protein>
    <submittedName>
        <fullName evidence="5">Uncharacterized protein</fullName>
    </submittedName>
</protein>
<reference evidence="5 6" key="1">
    <citation type="journal article" date="2015" name="Genome Announc.">
        <title>Expanding the biotechnology potential of lactobacilli through comparative genomics of 213 strains and associated genera.</title>
        <authorList>
            <person name="Sun Z."/>
            <person name="Harris H.M."/>
            <person name="McCann A."/>
            <person name="Guo C."/>
            <person name="Argimon S."/>
            <person name="Zhang W."/>
            <person name="Yang X."/>
            <person name="Jeffery I.B."/>
            <person name="Cooney J.C."/>
            <person name="Kagawa T.F."/>
            <person name="Liu W."/>
            <person name="Song Y."/>
            <person name="Salvetti E."/>
            <person name="Wrobel A."/>
            <person name="Rasinkangas P."/>
            <person name="Parkhill J."/>
            <person name="Rea M.C."/>
            <person name="O'Sullivan O."/>
            <person name="Ritari J."/>
            <person name="Douillard F.P."/>
            <person name="Paul Ross R."/>
            <person name="Yang R."/>
            <person name="Briner A.E."/>
            <person name="Felis G.E."/>
            <person name="de Vos W.M."/>
            <person name="Barrangou R."/>
            <person name="Klaenhammer T.R."/>
            <person name="Caufield P.W."/>
            <person name="Cui Y."/>
            <person name="Zhang H."/>
            <person name="O'Toole P.W."/>
        </authorList>
    </citation>
    <scope>NUCLEOTIDE SEQUENCE [LARGE SCALE GENOMIC DNA]</scope>
    <source>
        <strain evidence="5 6">DSM 18933</strain>
    </source>
</reference>
<keyword evidence="1" id="KW-1133">Transmembrane helix</keyword>
<evidence type="ECO:0000313" key="5">
    <source>
        <dbReference type="EMBL" id="KRM20215.1"/>
    </source>
</evidence>
<comment type="caution">
    <text evidence="5">The sequence shown here is derived from an EMBL/GenBank/DDBJ whole genome shotgun (WGS) entry which is preliminary data.</text>
</comment>
<dbReference type="Pfam" id="PF06030">
    <property type="entry name" value="WxLIP_PGBD"/>
    <property type="match status" value="1"/>
</dbReference>